<evidence type="ECO:0000256" key="3">
    <source>
        <dbReference type="ARBA" id="ARBA00022801"/>
    </source>
</evidence>
<dbReference type="InterPro" id="IPR015500">
    <property type="entry name" value="Peptidase_S8_subtilisin-rel"/>
</dbReference>
<evidence type="ECO:0000259" key="8">
    <source>
        <dbReference type="Pfam" id="PF00082"/>
    </source>
</evidence>
<feature type="active site" description="Charge relay system" evidence="7">
    <location>
        <position position="378"/>
    </location>
</feature>
<evidence type="ECO:0000256" key="4">
    <source>
        <dbReference type="ARBA" id="ARBA00022825"/>
    </source>
</evidence>
<comment type="catalytic activity">
    <reaction evidence="5">
        <text>Hydrolysis of proteins with broad specificity for peptide bonds, and a preference for a large uncharged residue in P1. Hydrolyzes peptide amides.</text>
        <dbReference type="EC" id="3.4.21.62"/>
    </reaction>
</comment>
<organism evidence="10 11">
    <name type="scientific">Aphanomyces stellatus</name>
    <dbReference type="NCBI Taxonomy" id="120398"/>
    <lineage>
        <taxon>Eukaryota</taxon>
        <taxon>Sar</taxon>
        <taxon>Stramenopiles</taxon>
        <taxon>Oomycota</taxon>
        <taxon>Saprolegniomycetes</taxon>
        <taxon>Saprolegniales</taxon>
        <taxon>Verrucalvaceae</taxon>
        <taxon>Aphanomyces</taxon>
    </lineage>
</organism>
<evidence type="ECO:0000256" key="6">
    <source>
        <dbReference type="ARBA" id="ARBA00023619"/>
    </source>
</evidence>
<proteinExistence type="inferred from homology"/>
<feature type="domain" description="Peptidase S8/S53" evidence="8">
    <location>
        <begin position="155"/>
        <end position="439"/>
    </location>
</feature>
<dbReference type="PRINTS" id="PR00723">
    <property type="entry name" value="SUBTILISIN"/>
</dbReference>
<keyword evidence="2 7" id="KW-0645">Protease</keyword>
<sequence>MSKIAADVVSAFTHSASANILVEHVGSTTSGLSTAKTKIQVDRRCSRSQTVCDALQTHATKSQSCVAKLLDGEAFAHVHRQSFWIANVMLIKGAPRALVSALATCVAVSRITLEPTFTLQVLASSTTLLQDASTAPQWGVSKIGAPTVWSSGLQGQGVVVGSIDTGVLYTHDALAGKWRASHGWFDPQGQTLLPSDSNGHGTHVMGTILGANGIGVAPGATFITCNGCPGGNCIGSALLACAQFLLCPTDPLGGNRNCSMHPHVINNSWGGAGGNDWFNAAIAAWRLAGIVPIFAAGNGGTACNSVTSPGDSTQVIAVGATGNGGTTSGTDALAYFSSRGRAAGNGAGIKPDVSAPGYFVYSAVQTSNSSYGYLAGTSVATPHVTGAVALLLSKNISATYDDVYKLLTTTADTSTLIPTNQNCGAVADSAYPNNNYGYGRLNVSRAIMAAPKTTVSSKAITPKPTTRAPTKVLVGENALPDF</sequence>
<reference evidence="9" key="2">
    <citation type="submission" date="2019-06" db="EMBL/GenBank/DDBJ databases">
        <title>Genomics analysis of Aphanomyces spp. identifies a new class of oomycete effector associated with host adaptation.</title>
        <authorList>
            <person name="Gaulin E."/>
        </authorList>
    </citation>
    <scope>NUCLEOTIDE SEQUENCE</scope>
    <source>
        <strain evidence="9">CBS 578.67</strain>
    </source>
</reference>
<protein>
    <recommendedName>
        <fullName evidence="6">subtilisin</fullName>
        <ecNumber evidence="6">3.4.21.62</ecNumber>
    </recommendedName>
</protein>
<dbReference type="Gene3D" id="3.40.50.200">
    <property type="entry name" value="Peptidase S8/S53 domain"/>
    <property type="match status" value="1"/>
</dbReference>
<evidence type="ECO:0000256" key="5">
    <source>
        <dbReference type="ARBA" id="ARBA00023529"/>
    </source>
</evidence>
<evidence type="ECO:0000256" key="1">
    <source>
        <dbReference type="ARBA" id="ARBA00011073"/>
    </source>
</evidence>
<dbReference type="EMBL" id="CAADRA010005602">
    <property type="protein sequence ID" value="VFT91650.1"/>
    <property type="molecule type" value="Genomic_DNA"/>
</dbReference>
<dbReference type="OrthoDB" id="1911066at2759"/>
<keyword evidence="11" id="KW-1185">Reference proteome</keyword>
<dbReference type="SUPFAM" id="SSF52743">
    <property type="entry name" value="Subtilisin-like"/>
    <property type="match status" value="1"/>
</dbReference>
<dbReference type="InterPro" id="IPR051048">
    <property type="entry name" value="Peptidase_S8/S53_subtilisin"/>
</dbReference>
<dbReference type="Proteomes" id="UP000332933">
    <property type="component" value="Unassembled WGS sequence"/>
</dbReference>
<dbReference type="AlphaFoldDB" id="A0A485L3G2"/>
<dbReference type="EC" id="3.4.21.62" evidence="6"/>
<evidence type="ECO:0000313" key="9">
    <source>
        <dbReference type="EMBL" id="KAF0694284.1"/>
    </source>
</evidence>
<dbReference type="InterPro" id="IPR023828">
    <property type="entry name" value="Peptidase_S8_Ser-AS"/>
</dbReference>
<reference evidence="10 11" key="1">
    <citation type="submission" date="2019-03" db="EMBL/GenBank/DDBJ databases">
        <authorList>
            <person name="Gaulin E."/>
            <person name="Dumas B."/>
        </authorList>
    </citation>
    <scope>NUCLEOTIDE SEQUENCE [LARGE SCALE GENOMIC DNA]</scope>
    <source>
        <strain evidence="10">CBS 568.67</strain>
    </source>
</reference>
<dbReference type="EMBL" id="VJMH01005581">
    <property type="protein sequence ID" value="KAF0694284.1"/>
    <property type="molecule type" value="Genomic_DNA"/>
</dbReference>
<dbReference type="PROSITE" id="PS51892">
    <property type="entry name" value="SUBTILASE"/>
    <property type="match status" value="1"/>
</dbReference>
<feature type="active site" description="Charge relay system" evidence="7">
    <location>
        <position position="164"/>
    </location>
</feature>
<dbReference type="Pfam" id="PF00082">
    <property type="entry name" value="Peptidase_S8"/>
    <property type="match status" value="1"/>
</dbReference>
<dbReference type="GO" id="GO:0006508">
    <property type="term" value="P:proteolysis"/>
    <property type="evidence" value="ECO:0007669"/>
    <property type="project" value="UniProtKB-KW"/>
</dbReference>
<dbReference type="InterPro" id="IPR000209">
    <property type="entry name" value="Peptidase_S8/S53_dom"/>
</dbReference>
<dbReference type="PANTHER" id="PTHR43399">
    <property type="entry name" value="SUBTILISIN-RELATED"/>
    <property type="match status" value="1"/>
</dbReference>
<feature type="active site" description="Charge relay system" evidence="7">
    <location>
        <position position="200"/>
    </location>
</feature>
<gene>
    <name evidence="10" type="primary">Aste57867_14832</name>
    <name evidence="9" type="ORF">As57867_014776</name>
    <name evidence="10" type="ORF">ASTE57867_14832</name>
</gene>
<accession>A0A485L3G2</accession>
<dbReference type="GO" id="GO:0004252">
    <property type="term" value="F:serine-type endopeptidase activity"/>
    <property type="evidence" value="ECO:0007669"/>
    <property type="project" value="UniProtKB-UniRule"/>
</dbReference>
<keyword evidence="4 7" id="KW-0720">Serine protease</keyword>
<evidence type="ECO:0000313" key="11">
    <source>
        <dbReference type="Proteomes" id="UP000332933"/>
    </source>
</evidence>
<keyword evidence="3 7" id="KW-0378">Hydrolase</keyword>
<comment type="similarity">
    <text evidence="1 7">Belongs to the peptidase S8 family.</text>
</comment>
<dbReference type="PANTHER" id="PTHR43399:SF4">
    <property type="entry name" value="CELL WALL-ASSOCIATED PROTEASE"/>
    <property type="match status" value="1"/>
</dbReference>
<evidence type="ECO:0000256" key="7">
    <source>
        <dbReference type="PROSITE-ProRule" id="PRU01240"/>
    </source>
</evidence>
<dbReference type="InterPro" id="IPR036852">
    <property type="entry name" value="Peptidase_S8/S53_dom_sf"/>
</dbReference>
<dbReference type="PROSITE" id="PS00138">
    <property type="entry name" value="SUBTILASE_SER"/>
    <property type="match status" value="1"/>
</dbReference>
<name>A0A485L3G2_9STRA</name>
<evidence type="ECO:0000256" key="2">
    <source>
        <dbReference type="ARBA" id="ARBA00022670"/>
    </source>
</evidence>
<evidence type="ECO:0000313" key="10">
    <source>
        <dbReference type="EMBL" id="VFT91650.1"/>
    </source>
</evidence>